<dbReference type="RefSeq" id="XP_045962399.1">
    <property type="nucleotide sequence ID" value="XM_046095464.1"/>
</dbReference>
<gene>
    <name evidence="1" type="ORF">BKA67DRAFT_207533</name>
</gene>
<dbReference type="Proteomes" id="UP000758603">
    <property type="component" value="Unassembled WGS sequence"/>
</dbReference>
<proteinExistence type="predicted"/>
<dbReference type="AlphaFoldDB" id="A0A9P8USC9"/>
<organism evidence="1 2">
    <name type="scientific">Truncatella angustata</name>
    <dbReference type="NCBI Taxonomy" id="152316"/>
    <lineage>
        <taxon>Eukaryota</taxon>
        <taxon>Fungi</taxon>
        <taxon>Dikarya</taxon>
        <taxon>Ascomycota</taxon>
        <taxon>Pezizomycotina</taxon>
        <taxon>Sordariomycetes</taxon>
        <taxon>Xylariomycetidae</taxon>
        <taxon>Amphisphaeriales</taxon>
        <taxon>Sporocadaceae</taxon>
        <taxon>Truncatella</taxon>
    </lineage>
</organism>
<evidence type="ECO:0000313" key="2">
    <source>
        <dbReference type="Proteomes" id="UP000758603"/>
    </source>
</evidence>
<dbReference type="EMBL" id="JAGPXC010000002">
    <property type="protein sequence ID" value="KAH6658165.1"/>
    <property type="molecule type" value="Genomic_DNA"/>
</dbReference>
<keyword evidence="2" id="KW-1185">Reference proteome</keyword>
<accession>A0A9P8USC9</accession>
<dbReference type="GeneID" id="70124357"/>
<reference evidence="1" key="1">
    <citation type="journal article" date="2021" name="Nat. Commun.">
        <title>Genetic determinants of endophytism in the Arabidopsis root mycobiome.</title>
        <authorList>
            <person name="Mesny F."/>
            <person name="Miyauchi S."/>
            <person name="Thiergart T."/>
            <person name="Pickel B."/>
            <person name="Atanasova L."/>
            <person name="Karlsson M."/>
            <person name="Huettel B."/>
            <person name="Barry K.W."/>
            <person name="Haridas S."/>
            <person name="Chen C."/>
            <person name="Bauer D."/>
            <person name="Andreopoulos W."/>
            <person name="Pangilinan J."/>
            <person name="LaButti K."/>
            <person name="Riley R."/>
            <person name="Lipzen A."/>
            <person name="Clum A."/>
            <person name="Drula E."/>
            <person name="Henrissat B."/>
            <person name="Kohler A."/>
            <person name="Grigoriev I.V."/>
            <person name="Martin F.M."/>
            <person name="Hacquard S."/>
        </authorList>
    </citation>
    <scope>NUCLEOTIDE SEQUENCE</scope>
    <source>
        <strain evidence="1">MPI-SDFR-AT-0073</strain>
    </source>
</reference>
<name>A0A9P8USC9_9PEZI</name>
<sequence>MLVPALRCACLVTAGSFIAASTYPRSLDSASGFHKRQHSECTNLCMHIAQISPPPPRRYMLFCRATRLIKL</sequence>
<comment type="caution">
    <text evidence="1">The sequence shown here is derived from an EMBL/GenBank/DDBJ whole genome shotgun (WGS) entry which is preliminary data.</text>
</comment>
<protein>
    <submittedName>
        <fullName evidence="1">Uncharacterized protein</fullName>
    </submittedName>
</protein>
<evidence type="ECO:0000313" key="1">
    <source>
        <dbReference type="EMBL" id="KAH6658165.1"/>
    </source>
</evidence>